<keyword evidence="2" id="KW-1185">Reference proteome</keyword>
<gene>
    <name evidence="1" type="ORF">BDZ94DRAFT_1277919</name>
</gene>
<comment type="caution">
    <text evidence="1">The sequence shown here is derived from an EMBL/GenBank/DDBJ whole genome shotgun (WGS) entry which is preliminary data.</text>
</comment>
<sequence>MAEHRKRLVEYEVGNSEKELLKPLKPGERKLVLCAHDKMTSQANDGVKRSWVLEGEHALKKKGVRRGMHQSDIICSTHGWIKKASQSLECYAITLVVRLNV</sequence>
<reference evidence="1" key="1">
    <citation type="submission" date="2020-11" db="EMBL/GenBank/DDBJ databases">
        <authorList>
            <consortium name="DOE Joint Genome Institute"/>
            <person name="Ahrendt S."/>
            <person name="Riley R."/>
            <person name="Andreopoulos W."/>
            <person name="Labutti K."/>
            <person name="Pangilinan J."/>
            <person name="Ruiz-Duenas F.J."/>
            <person name="Barrasa J.M."/>
            <person name="Sanchez-Garcia M."/>
            <person name="Camarero S."/>
            <person name="Miyauchi S."/>
            <person name="Serrano A."/>
            <person name="Linde D."/>
            <person name="Babiker R."/>
            <person name="Drula E."/>
            <person name="Ayuso-Fernandez I."/>
            <person name="Pacheco R."/>
            <person name="Padilla G."/>
            <person name="Ferreira P."/>
            <person name="Barriuso J."/>
            <person name="Kellner H."/>
            <person name="Castanera R."/>
            <person name="Alfaro M."/>
            <person name="Ramirez L."/>
            <person name="Pisabarro A.G."/>
            <person name="Kuo A."/>
            <person name="Tritt A."/>
            <person name="Lipzen A."/>
            <person name="He G."/>
            <person name="Yan M."/>
            <person name="Ng V."/>
            <person name="Cullen D."/>
            <person name="Martin F."/>
            <person name="Rosso M.-N."/>
            <person name="Henrissat B."/>
            <person name="Hibbett D."/>
            <person name="Martinez A.T."/>
            <person name="Grigoriev I.V."/>
        </authorList>
    </citation>
    <scope>NUCLEOTIDE SEQUENCE</scope>
    <source>
        <strain evidence="1">CBS 247.69</strain>
    </source>
</reference>
<dbReference type="Proteomes" id="UP000807353">
    <property type="component" value="Unassembled WGS sequence"/>
</dbReference>
<protein>
    <submittedName>
        <fullName evidence="1">Uncharacterized protein</fullName>
    </submittedName>
</protein>
<evidence type="ECO:0000313" key="2">
    <source>
        <dbReference type="Proteomes" id="UP000807353"/>
    </source>
</evidence>
<dbReference type="AlphaFoldDB" id="A0A9P5XQ83"/>
<name>A0A9P5XQ83_9AGAR</name>
<dbReference type="EMBL" id="MU150614">
    <property type="protein sequence ID" value="KAF9455568.1"/>
    <property type="molecule type" value="Genomic_DNA"/>
</dbReference>
<dbReference type="OrthoDB" id="3218065at2759"/>
<evidence type="ECO:0000313" key="1">
    <source>
        <dbReference type="EMBL" id="KAF9455568.1"/>
    </source>
</evidence>
<accession>A0A9P5XQ83</accession>
<proteinExistence type="predicted"/>
<organism evidence="1 2">
    <name type="scientific">Collybia nuda</name>
    <dbReference type="NCBI Taxonomy" id="64659"/>
    <lineage>
        <taxon>Eukaryota</taxon>
        <taxon>Fungi</taxon>
        <taxon>Dikarya</taxon>
        <taxon>Basidiomycota</taxon>
        <taxon>Agaricomycotina</taxon>
        <taxon>Agaricomycetes</taxon>
        <taxon>Agaricomycetidae</taxon>
        <taxon>Agaricales</taxon>
        <taxon>Tricholomatineae</taxon>
        <taxon>Clitocybaceae</taxon>
        <taxon>Collybia</taxon>
    </lineage>
</organism>